<evidence type="ECO:0000256" key="3">
    <source>
        <dbReference type="ARBA" id="ARBA00036324"/>
    </source>
</evidence>
<accession>A0A6I3X4H1</accession>
<gene>
    <name evidence="4" type="ORF">GJV26_04570</name>
</gene>
<reference evidence="4 5" key="1">
    <citation type="submission" date="2019-11" db="EMBL/GenBank/DDBJ databases">
        <title>Draft Genome Sequences of Six Type Strains of the Genus Massilia.</title>
        <authorList>
            <person name="Miess H."/>
            <person name="Frediansyah A."/>
            <person name="Goeker M."/>
            <person name="Gross H."/>
        </authorList>
    </citation>
    <scope>NUCLEOTIDE SEQUENCE [LARGE SCALE GENOMIC DNA]</scope>
    <source>
        <strain evidence="4 5">DSM 17513</strain>
    </source>
</reference>
<proteinExistence type="predicted"/>
<dbReference type="InterPro" id="IPR007721">
    <property type="entry name" value="RbsD_FucU"/>
</dbReference>
<comment type="catalytic activity">
    <reaction evidence="3">
        <text>alpha-L-fucose = beta-L-fucose</text>
        <dbReference type="Rhea" id="RHEA:25580"/>
        <dbReference type="ChEBI" id="CHEBI:42548"/>
        <dbReference type="ChEBI" id="CHEBI:42589"/>
        <dbReference type="EC" id="5.1.3.29"/>
    </reaction>
</comment>
<dbReference type="OrthoDB" id="7947972at2"/>
<evidence type="ECO:0000313" key="4">
    <source>
        <dbReference type="EMBL" id="MUI11759.1"/>
    </source>
</evidence>
<comment type="catalytic activity">
    <reaction evidence="1">
        <text>beta-D-ribopyranose = beta-D-ribofuranose</text>
        <dbReference type="Rhea" id="RHEA:25432"/>
        <dbReference type="ChEBI" id="CHEBI:27476"/>
        <dbReference type="ChEBI" id="CHEBI:47002"/>
        <dbReference type="EC" id="5.4.99.62"/>
    </reaction>
</comment>
<dbReference type="InterPro" id="IPR050443">
    <property type="entry name" value="RbsD/FucU_mutarotase"/>
</dbReference>
<comment type="caution">
    <text evidence="4">The sequence shown here is derived from an EMBL/GenBank/DDBJ whole genome shotgun (WGS) entry which is preliminary data.</text>
</comment>
<dbReference type="RefSeq" id="WP_155707793.1">
    <property type="nucleotide sequence ID" value="NZ_BMWU01000003.1"/>
</dbReference>
<dbReference type="Proteomes" id="UP000431684">
    <property type="component" value="Unassembled WGS sequence"/>
</dbReference>
<dbReference type="PANTHER" id="PTHR31690:SF4">
    <property type="entry name" value="FUCOSE MUTAROTASE"/>
    <property type="match status" value="1"/>
</dbReference>
<dbReference type="GO" id="GO:0036373">
    <property type="term" value="F:L-fucose mutarotase activity"/>
    <property type="evidence" value="ECO:0007669"/>
    <property type="project" value="UniProtKB-EC"/>
</dbReference>
<evidence type="ECO:0000313" key="5">
    <source>
        <dbReference type="Proteomes" id="UP000431684"/>
    </source>
</evidence>
<dbReference type="GO" id="GO:0042806">
    <property type="term" value="F:fucose binding"/>
    <property type="evidence" value="ECO:0007669"/>
    <property type="project" value="TreeGrafter"/>
</dbReference>
<evidence type="ECO:0000256" key="2">
    <source>
        <dbReference type="ARBA" id="ARBA00023235"/>
    </source>
</evidence>
<dbReference type="GO" id="GO:0062193">
    <property type="term" value="F:D-ribose pyranase activity"/>
    <property type="evidence" value="ECO:0007669"/>
    <property type="project" value="UniProtKB-EC"/>
</dbReference>
<dbReference type="SUPFAM" id="SSF102546">
    <property type="entry name" value="RbsD-like"/>
    <property type="match status" value="1"/>
</dbReference>
<dbReference type="EMBL" id="WNWM01000002">
    <property type="protein sequence ID" value="MUI11759.1"/>
    <property type="molecule type" value="Genomic_DNA"/>
</dbReference>
<name>A0A6I3X4H1_9BURK</name>
<organism evidence="4 5">
    <name type="scientific">Pseudoduganella dura</name>
    <dbReference type="NCBI Taxonomy" id="321982"/>
    <lineage>
        <taxon>Bacteria</taxon>
        <taxon>Pseudomonadati</taxon>
        <taxon>Pseudomonadota</taxon>
        <taxon>Betaproteobacteria</taxon>
        <taxon>Burkholderiales</taxon>
        <taxon>Oxalobacteraceae</taxon>
        <taxon>Telluria group</taxon>
        <taxon>Pseudoduganella</taxon>
    </lineage>
</organism>
<keyword evidence="5" id="KW-1185">Reference proteome</keyword>
<dbReference type="InterPro" id="IPR023750">
    <property type="entry name" value="RbsD-like_sf"/>
</dbReference>
<dbReference type="PANTHER" id="PTHR31690">
    <property type="entry name" value="FUCOSE MUTAROTASE"/>
    <property type="match status" value="1"/>
</dbReference>
<dbReference type="Gene3D" id="3.40.1650.10">
    <property type="entry name" value="RbsD-like domain"/>
    <property type="match status" value="1"/>
</dbReference>
<keyword evidence="2" id="KW-0413">Isomerase</keyword>
<evidence type="ECO:0000256" key="1">
    <source>
        <dbReference type="ARBA" id="ARBA00000223"/>
    </source>
</evidence>
<dbReference type="Pfam" id="PF05025">
    <property type="entry name" value="RbsD_FucU"/>
    <property type="match status" value="1"/>
</dbReference>
<dbReference type="GO" id="GO:0006004">
    <property type="term" value="P:fucose metabolic process"/>
    <property type="evidence" value="ECO:0007669"/>
    <property type="project" value="TreeGrafter"/>
</dbReference>
<sequence length="150" mass="16128">MLKGIDPLLAPELLKVLAEMGHGDTIAIVDANFTAATLGRGKPLLRLPGIGLERACKAVLSVLPLELEEGPVAFMAVSDQPRGYRSAVQERALALCDHMGGAGHERCEAVERFAFYDRVRNAFAIVQTGEMQPYANILLRKGVIDTATGL</sequence>
<protein>
    <submittedName>
        <fullName evidence="4">RbsD or FucU transport</fullName>
    </submittedName>
</protein>
<dbReference type="AlphaFoldDB" id="A0A6I3X4H1"/>